<dbReference type="AlphaFoldDB" id="A0A2M7RII8"/>
<gene>
    <name evidence="3" type="ORF">COY66_03865</name>
</gene>
<dbReference type="Pfam" id="PF16927">
    <property type="entry name" value="HisKA_7TM"/>
    <property type="match status" value="1"/>
</dbReference>
<feature type="transmembrane region" description="Helical" evidence="1">
    <location>
        <begin position="99"/>
        <end position="115"/>
    </location>
</feature>
<evidence type="ECO:0000256" key="1">
    <source>
        <dbReference type="SAM" id="Phobius"/>
    </source>
</evidence>
<sequence length="116" mass="13748">MNFWIIVSIIEIFLYLVIGVLVLKVWKFGKAQRRFFFLMLVMSGWLFNALLEVVVRSNLIIYDWLIRLDYVLGALIAYFFILFAFHFPRNNLQLSFKKELLLFIPILLLIILSLSG</sequence>
<dbReference type="Proteomes" id="UP000230779">
    <property type="component" value="Unassembled WGS sequence"/>
</dbReference>
<organism evidence="3 4">
    <name type="scientific">Candidatus Kerfeldbacteria bacterium CG_4_10_14_0_8_um_filter_42_10</name>
    <dbReference type="NCBI Taxonomy" id="2014248"/>
    <lineage>
        <taxon>Bacteria</taxon>
        <taxon>Candidatus Kerfeldiibacteriota</taxon>
    </lineage>
</organism>
<name>A0A2M7RII8_9BACT</name>
<evidence type="ECO:0000259" key="2">
    <source>
        <dbReference type="Pfam" id="PF16927"/>
    </source>
</evidence>
<evidence type="ECO:0000313" key="4">
    <source>
        <dbReference type="Proteomes" id="UP000230779"/>
    </source>
</evidence>
<accession>A0A2M7RII8</accession>
<feature type="non-terminal residue" evidence="3">
    <location>
        <position position="116"/>
    </location>
</feature>
<keyword evidence="1" id="KW-1133">Transmembrane helix</keyword>
<evidence type="ECO:0000313" key="3">
    <source>
        <dbReference type="EMBL" id="PIY96559.1"/>
    </source>
</evidence>
<feature type="transmembrane region" description="Helical" evidence="1">
    <location>
        <begin position="35"/>
        <end position="55"/>
    </location>
</feature>
<comment type="caution">
    <text evidence="3">The sequence shown here is derived from an EMBL/GenBank/DDBJ whole genome shotgun (WGS) entry which is preliminary data.</text>
</comment>
<feature type="transmembrane region" description="Helical" evidence="1">
    <location>
        <begin position="67"/>
        <end position="87"/>
    </location>
</feature>
<feature type="transmembrane region" description="Helical" evidence="1">
    <location>
        <begin position="6"/>
        <end position="23"/>
    </location>
</feature>
<proteinExistence type="predicted"/>
<reference evidence="3 4" key="1">
    <citation type="submission" date="2017-09" db="EMBL/GenBank/DDBJ databases">
        <title>Depth-based differentiation of microbial function through sediment-hosted aquifers and enrichment of novel symbionts in the deep terrestrial subsurface.</title>
        <authorList>
            <person name="Probst A.J."/>
            <person name="Ladd B."/>
            <person name="Jarett J.K."/>
            <person name="Geller-Mcgrath D.E."/>
            <person name="Sieber C.M."/>
            <person name="Emerson J.B."/>
            <person name="Anantharaman K."/>
            <person name="Thomas B.C."/>
            <person name="Malmstrom R."/>
            <person name="Stieglmeier M."/>
            <person name="Klingl A."/>
            <person name="Woyke T."/>
            <person name="Ryan C.M."/>
            <person name="Banfield J.F."/>
        </authorList>
    </citation>
    <scope>NUCLEOTIDE SEQUENCE [LARGE SCALE GENOMIC DNA]</scope>
    <source>
        <strain evidence="3">CG_4_10_14_0_8_um_filter_42_10</strain>
    </source>
</reference>
<feature type="domain" description="Histidine kinase N-terminal 7TM region" evidence="2">
    <location>
        <begin position="14"/>
        <end position="113"/>
    </location>
</feature>
<keyword evidence="1" id="KW-0472">Membrane</keyword>
<dbReference type="EMBL" id="PFMD01000043">
    <property type="protein sequence ID" value="PIY96559.1"/>
    <property type="molecule type" value="Genomic_DNA"/>
</dbReference>
<keyword evidence="1" id="KW-0812">Transmembrane</keyword>
<dbReference type="InterPro" id="IPR031621">
    <property type="entry name" value="HisKA_7TM"/>
</dbReference>
<protein>
    <recommendedName>
        <fullName evidence="2">Histidine kinase N-terminal 7TM region domain-containing protein</fullName>
    </recommendedName>
</protein>